<dbReference type="Gene3D" id="3.90.226.10">
    <property type="entry name" value="2-enoyl-CoA Hydratase, Chain A, domain 1"/>
    <property type="match status" value="1"/>
</dbReference>
<feature type="signal peptide" evidence="1">
    <location>
        <begin position="1"/>
        <end position="27"/>
    </location>
</feature>
<evidence type="ECO:0000313" key="4">
    <source>
        <dbReference type="Proteomes" id="UP000309872"/>
    </source>
</evidence>
<feature type="chain" id="PRO_5020924798" description="Tail specific protease domain-containing protein" evidence="1">
    <location>
        <begin position="28"/>
        <end position="716"/>
    </location>
</feature>
<organism evidence="3 4">
    <name type="scientific">Sphingobacterium alkalisoli</name>
    <dbReference type="NCBI Taxonomy" id="1874115"/>
    <lineage>
        <taxon>Bacteria</taxon>
        <taxon>Pseudomonadati</taxon>
        <taxon>Bacteroidota</taxon>
        <taxon>Sphingobacteriia</taxon>
        <taxon>Sphingobacteriales</taxon>
        <taxon>Sphingobacteriaceae</taxon>
        <taxon>Sphingobacterium</taxon>
    </lineage>
</organism>
<gene>
    <name evidence="3" type="ORF">FAZ19_00190</name>
</gene>
<keyword evidence="1" id="KW-0732">Signal</keyword>
<sequence>MQKIIGNTALLVALCTCCIFASGQELARQVRNIQAFGKIAGYVQFFSASDVSQSVIGDWDSIYINGVQTVKNCKDDQELLDSLRQIFEPLEPAMEFTFRGERQNNVIERNLMQGPMKVFKQNIGLELYSGKTNAFKSIRVNRRSAISDYNTIEGTLLDSAIADLTNVNFRSSIDLNLPMDMEVFEDDRIILKRLLNKSDSLIKIPLQNVRSGRVQVKLKVDADKRIDISNSSIQGVPTRYTNRLEKDSTNKVHKYTVVLRGFDSPLYEDSLDISDSLHTAITDEISISFPLCLYGDSSNTYPISNLSSYRYNKAANRDYFRDTGILYNEVQVANLLMIWNVFRFSFAYLNLNEKEQQNLLEDVLRKSLSGNDLEAYVNNVWYMLRTYGDSHIFFDLAYIREKTAYSIPVDLQLIKNKLYVKDVFNDSITALINIGDEVLYIDNKPVSQVLHDNLLRTTGSDHNRKRVAIDRLLDGPQGSRLSLRLKPVGNRKSKEILVRRNEKAIWNLPGNSGYLKLNNGYLDSNLYYFDLTRNPFDENLLNKVAKNCPNIIIDMRGYLVEPNYNKMVRNLLKDSVKVQRIWVPNIISPTQTKWKSGGEEHYPTGGSLSKANIFFFADASTQSAPETLLELMKYKKVGHILGENTSGANGTINYLSLPGNMLVTFSGHIFKNSDGTRHHKIGIIPDYRIEYTLKNIINREDPYIIKVKELLKRQLK</sequence>
<dbReference type="InterPro" id="IPR029045">
    <property type="entry name" value="ClpP/crotonase-like_dom_sf"/>
</dbReference>
<dbReference type="SUPFAM" id="SSF52096">
    <property type="entry name" value="ClpP/crotonase"/>
    <property type="match status" value="1"/>
</dbReference>
<dbReference type="RefSeq" id="WP_136818587.1">
    <property type="nucleotide sequence ID" value="NZ_BMJX01000001.1"/>
</dbReference>
<reference evidence="3 4" key="1">
    <citation type="submission" date="2019-04" db="EMBL/GenBank/DDBJ databases">
        <title>Sphingobacterium olei sp. nov., isolated from oil-contaminated soil.</title>
        <authorList>
            <person name="Liu B."/>
        </authorList>
    </citation>
    <scope>NUCLEOTIDE SEQUENCE [LARGE SCALE GENOMIC DNA]</scope>
    <source>
        <strain evidence="3 4">Y3L14</strain>
    </source>
</reference>
<dbReference type="GO" id="GO:0008236">
    <property type="term" value="F:serine-type peptidase activity"/>
    <property type="evidence" value="ECO:0007669"/>
    <property type="project" value="InterPro"/>
</dbReference>
<dbReference type="GO" id="GO:0004175">
    <property type="term" value="F:endopeptidase activity"/>
    <property type="evidence" value="ECO:0007669"/>
    <property type="project" value="TreeGrafter"/>
</dbReference>
<comment type="caution">
    <text evidence="3">The sequence shown here is derived from an EMBL/GenBank/DDBJ whole genome shotgun (WGS) entry which is preliminary data.</text>
</comment>
<evidence type="ECO:0000256" key="1">
    <source>
        <dbReference type="SAM" id="SignalP"/>
    </source>
</evidence>
<dbReference type="EMBL" id="SUKA01000001">
    <property type="protein sequence ID" value="TJY67720.1"/>
    <property type="molecule type" value="Genomic_DNA"/>
</dbReference>
<accession>A0A4U0H7G6</accession>
<dbReference type="Proteomes" id="UP000309872">
    <property type="component" value="Unassembled WGS sequence"/>
</dbReference>
<dbReference type="InterPro" id="IPR005151">
    <property type="entry name" value="Tail-specific_protease"/>
</dbReference>
<dbReference type="OrthoDB" id="5379939at2"/>
<dbReference type="GO" id="GO:0007165">
    <property type="term" value="P:signal transduction"/>
    <property type="evidence" value="ECO:0007669"/>
    <property type="project" value="TreeGrafter"/>
</dbReference>
<keyword evidence="4" id="KW-1185">Reference proteome</keyword>
<proteinExistence type="predicted"/>
<dbReference type="GO" id="GO:0030288">
    <property type="term" value="C:outer membrane-bounded periplasmic space"/>
    <property type="evidence" value="ECO:0007669"/>
    <property type="project" value="TreeGrafter"/>
</dbReference>
<name>A0A4U0H7G6_9SPHI</name>
<evidence type="ECO:0000259" key="2">
    <source>
        <dbReference type="Pfam" id="PF03572"/>
    </source>
</evidence>
<dbReference type="GO" id="GO:0006508">
    <property type="term" value="P:proteolysis"/>
    <property type="evidence" value="ECO:0007669"/>
    <property type="project" value="InterPro"/>
</dbReference>
<dbReference type="PANTHER" id="PTHR32060">
    <property type="entry name" value="TAIL-SPECIFIC PROTEASE"/>
    <property type="match status" value="1"/>
</dbReference>
<feature type="domain" description="Tail specific protease" evidence="2">
    <location>
        <begin position="546"/>
        <end position="688"/>
    </location>
</feature>
<protein>
    <recommendedName>
        <fullName evidence="2">Tail specific protease domain-containing protein</fullName>
    </recommendedName>
</protein>
<dbReference type="AlphaFoldDB" id="A0A4U0H7G6"/>
<evidence type="ECO:0000313" key="3">
    <source>
        <dbReference type="EMBL" id="TJY67720.1"/>
    </source>
</evidence>
<dbReference type="Pfam" id="PF03572">
    <property type="entry name" value="Peptidase_S41"/>
    <property type="match status" value="1"/>
</dbReference>
<dbReference type="PANTHER" id="PTHR32060:SF30">
    <property type="entry name" value="CARBOXY-TERMINAL PROCESSING PROTEASE CTPA"/>
    <property type="match status" value="1"/>
</dbReference>